<dbReference type="SUPFAM" id="SSF50475">
    <property type="entry name" value="FMN-binding split barrel"/>
    <property type="match status" value="1"/>
</dbReference>
<proteinExistence type="predicted"/>
<dbReference type="PANTHER" id="PTHR34818">
    <property type="entry name" value="PROTEIN BLI-3"/>
    <property type="match status" value="1"/>
</dbReference>
<dbReference type="InterPro" id="IPR012349">
    <property type="entry name" value="Split_barrel_FMN-bd"/>
</dbReference>
<organism evidence="2 3">
    <name type="scientific">Paenibacillus nuruki</name>
    <dbReference type="NCBI Taxonomy" id="1886670"/>
    <lineage>
        <taxon>Bacteria</taxon>
        <taxon>Bacillati</taxon>
        <taxon>Bacillota</taxon>
        <taxon>Bacilli</taxon>
        <taxon>Bacillales</taxon>
        <taxon>Paenibacillaceae</taxon>
        <taxon>Paenibacillus</taxon>
    </lineage>
</organism>
<keyword evidence="3" id="KW-1185">Reference proteome</keyword>
<evidence type="ECO:0000313" key="2">
    <source>
        <dbReference type="EMBL" id="ODP26441.1"/>
    </source>
</evidence>
<sequence>MSKTAEEQAILTALEGNPFCALGTVENDKPKVRYMALYNEGLNIHLATNRKTHKVEELEKNPNCYVLLGYEKGGTSQVVEIEGVSSVSTDDELKKRVWKEEFKEWFSGPEDPDYVILDIKPQTIEYTDKDGNKQTWTA</sequence>
<dbReference type="InterPro" id="IPR052917">
    <property type="entry name" value="Stress-Dev_Protein"/>
</dbReference>
<gene>
    <name evidence="2" type="ORF">PTI45_04281</name>
</gene>
<protein>
    <submittedName>
        <fullName evidence="2">General stress protein</fullName>
    </submittedName>
</protein>
<dbReference type="Proteomes" id="UP000094578">
    <property type="component" value="Unassembled WGS sequence"/>
</dbReference>
<dbReference type="EMBL" id="MDER01000086">
    <property type="protein sequence ID" value="ODP26441.1"/>
    <property type="molecule type" value="Genomic_DNA"/>
</dbReference>
<dbReference type="PANTHER" id="PTHR34818:SF1">
    <property type="entry name" value="PROTEIN BLI-3"/>
    <property type="match status" value="1"/>
</dbReference>
<dbReference type="Gene3D" id="2.30.110.10">
    <property type="entry name" value="Electron Transport, Fmn-binding Protein, Chain A"/>
    <property type="match status" value="1"/>
</dbReference>
<dbReference type="AlphaFoldDB" id="A0A1E3KYN5"/>
<feature type="domain" description="Pyridoxamine 5'-phosphate oxidase N-terminal" evidence="1">
    <location>
        <begin position="8"/>
        <end position="127"/>
    </location>
</feature>
<reference evidence="2 3" key="1">
    <citation type="submission" date="2016-08" db="EMBL/GenBank/DDBJ databases">
        <title>Genome sequencing of Paenibacillus sp. TI45-13ar, isolated from Korean traditional nuruk.</title>
        <authorList>
            <person name="Kim S.-J."/>
        </authorList>
    </citation>
    <scope>NUCLEOTIDE SEQUENCE [LARGE SCALE GENOMIC DNA]</scope>
    <source>
        <strain evidence="2 3">TI45-13ar</strain>
    </source>
</reference>
<dbReference type="Pfam" id="PF01243">
    <property type="entry name" value="PNPOx_N"/>
    <property type="match status" value="1"/>
</dbReference>
<comment type="caution">
    <text evidence="2">The sequence shown here is derived from an EMBL/GenBank/DDBJ whole genome shotgun (WGS) entry which is preliminary data.</text>
</comment>
<dbReference type="RefSeq" id="WP_069329591.1">
    <property type="nucleotide sequence ID" value="NZ_MDER01000086.1"/>
</dbReference>
<dbReference type="STRING" id="1886670.PTI45_04281"/>
<evidence type="ECO:0000313" key="3">
    <source>
        <dbReference type="Proteomes" id="UP000094578"/>
    </source>
</evidence>
<dbReference type="InterPro" id="IPR011576">
    <property type="entry name" value="Pyridox_Oxase_N"/>
</dbReference>
<evidence type="ECO:0000259" key="1">
    <source>
        <dbReference type="Pfam" id="PF01243"/>
    </source>
</evidence>
<accession>A0A1E3KYN5</accession>
<name>A0A1E3KYN5_9BACL</name>